<name>A0A089P557_9HYPH</name>
<dbReference type="NCBIfam" id="NF033819">
    <property type="entry name" value="IS66_TnpB"/>
    <property type="match status" value="1"/>
</dbReference>
<dbReference type="Proteomes" id="UP000029492">
    <property type="component" value="Chromosome"/>
</dbReference>
<dbReference type="STRING" id="693986.MOC_5438"/>
<reference evidence="1 2" key="1">
    <citation type="journal article" date="2014" name="PLoS ONE">
        <title>Genome Information of Methylobacterium oryzae, a Plant-Probiotic Methylotroph in the Phyllosphere.</title>
        <authorList>
            <person name="Kwak M.J."/>
            <person name="Jeong H."/>
            <person name="Madhaiyan M."/>
            <person name="Lee Y."/>
            <person name="Sa T.M."/>
            <person name="Oh T.K."/>
            <person name="Kim J.F."/>
        </authorList>
    </citation>
    <scope>NUCLEOTIDE SEQUENCE [LARGE SCALE GENOMIC DNA]</scope>
    <source>
        <strain evidence="1 2">CBMB20</strain>
    </source>
</reference>
<gene>
    <name evidence="1" type="ORF">MOC_5438</name>
</gene>
<dbReference type="EMBL" id="CP003811">
    <property type="protein sequence ID" value="AIQ93193.1"/>
    <property type="molecule type" value="Genomic_DNA"/>
</dbReference>
<dbReference type="AlphaFoldDB" id="A0A089P557"/>
<dbReference type="PANTHER" id="PTHR36455:SF1">
    <property type="entry name" value="BLR8292 PROTEIN"/>
    <property type="match status" value="1"/>
</dbReference>
<accession>A0A089P557</accession>
<protein>
    <submittedName>
        <fullName evidence="1">IS66 Orf2 family protein</fullName>
    </submittedName>
</protein>
<organism evidence="1 2">
    <name type="scientific">Methylobacterium oryzae CBMB20</name>
    <dbReference type="NCBI Taxonomy" id="693986"/>
    <lineage>
        <taxon>Bacteria</taxon>
        <taxon>Pseudomonadati</taxon>
        <taxon>Pseudomonadota</taxon>
        <taxon>Alphaproteobacteria</taxon>
        <taxon>Hyphomicrobiales</taxon>
        <taxon>Methylobacteriaceae</taxon>
        <taxon>Methylobacterium</taxon>
    </lineage>
</organism>
<evidence type="ECO:0000313" key="1">
    <source>
        <dbReference type="EMBL" id="AIQ93193.1"/>
    </source>
</evidence>
<evidence type="ECO:0000313" key="2">
    <source>
        <dbReference type="Proteomes" id="UP000029492"/>
    </source>
</evidence>
<proteinExistence type="predicted"/>
<dbReference type="KEGG" id="mor:MOC_5438"/>
<dbReference type="InterPro" id="IPR008878">
    <property type="entry name" value="Transposase_IS66_Orf2"/>
</dbReference>
<dbReference type="Pfam" id="PF05717">
    <property type="entry name" value="TnpB_IS66"/>
    <property type="match status" value="1"/>
</dbReference>
<dbReference type="eggNOG" id="COG3436">
    <property type="taxonomic scope" value="Bacteria"/>
</dbReference>
<keyword evidence="2" id="KW-1185">Reference proteome</keyword>
<dbReference type="HOGENOM" id="CLU_128110_1_1_5"/>
<dbReference type="RefSeq" id="WP_043759953.1">
    <property type="nucleotide sequence ID" value="NZ_CP003811.1"/>
</dbReference>
<sequence>MIPVPIGVQVWLATGHTDMRKGFPGLALQVQEVLRRDPLSGHLFCFRGRRGDLLKVIWHDGQGACLFTKRLERGRFLWPSPADGVVTISSAQMGYLLSGIDWRHPQETWRPSSIG</sequence>
<dbReference type="PANTHER" id="PTHR36455">
    <property type="match status" value="1"/>
</dbReference>